<keyword evidence="3" id="KW-1185">Reference proteome</keyword>
<sequence length="243" mass="27624">GRKTIIVLIEQALEQLLPRYYDRFGVKINVCISMCCYGLPDAAAAVIILHVILNMLLFFNLCKSICCWCLRTLALFTFFTKYRQQQQQQQQNALLTFTRVHTMVTRSRSCSCANFDNSESSEKAHFSEIADLSSSAQEQLRERVTIACTPELDKYCKVQKMWELDDVTSKLDASTRLKVGRTFRFNKTSAKSKHEVSIMMTSPFGSRNYLKPASHLAQMQLASCTNIPEFGDFDAANFCTTDA</sequence>
<dbReference type="EMBL" id="JXJN01004765">
    <property type="status" value="NOT_ANNOTATED_CDS"/>
    <property type="molecule type" value="Genomic_DNA"/>
</dbReference>
<protein>
    <submittedName>
        <fullName evidence="2">Uncharacterized protein</fullName>
    </submittedName>
</protein>
<dbReference type="VEuPathDB" id="VectorBase:GPPI011145"/>
<evidence type="ECO:0000313" key="2">
    <source>
        <dbReference type="EnsemblMetazoa" id="GPPI011145-PA"/>
    </source>
</evidence>
<dbReference type="AlphaFoldDB" id="A0A1B0AWH7"/>
<keyword evidence="1" id="KW-0812">Transmembrane</keyword>
<dbReference type="EnsemblMetazoa" id="GPPI011145-RA">
    <property type="protein sequence ID" value="GPPI011145-PA"/>
    <property type="gene ID" value="GPPI011145"/>
</dbReference>
<reference evidence="2" key="2">
    <citation type="submission" date="2020-05" db="UniProtKB">
        <authorList>
            <consortium name="EnsemblMetazoa"/>
        </authorList>
    </citation>
    <scope>IDENTIFICATION</scope>
    <source>
        <strain evidence="2">IAEA</strain>
    </source>
</reference>
<keyword evidence="1" id="KW-0472">Membrane</keyword>
<feature type="transmembrane region" description="Helical" evidence="1">
    <location>
        <begin position="58"/>
        <end position="79"/>
    </location>
</feature>
<evidence type="ECO:0000313" key="3">
    <source>
        <dbReference type="Proteomes" id="UP000092460"/>
    </source>
</evidence>
<evidence type="ECO:0000256" key="1">
    <source>
        <dbReference type="SAM" id="Phobius"/>
    </source>
</evidence>
<proteinExistence type="predicted"/>
<keyword evidence="1" id="KW-1133">Transmembrane helix</keyword>
<reference evidence="3" key="1">
    <citation type="submission" date="2015-01" db="EMBL/GenBank/DDBJ databases">
        <authorList>
            <person name="Aksoy S."/>
            <person name="Warren W."/>
            <person name="Wilson R.K."/>
        </authorList>
    </citation>
    <scope>NUCLEOTIDE SEQUENCE [LARGE SCALE GENOMIC DNA]</scope>
    <source>
        <strain evidence="3">IAEA</strain>
    </source>
</reference>
<name>A0A1B0AWH7_9MUSC</name>
<dbReference type="Proteomes" id="UP000092460">
    <property type="component" value="Unassembled WGS sequence"/>
</dbReference>
<accession>A0A1B0AWH7</accession>
<feature type="transmembrane region" description="Helical" evidence="1">
    <location>
        <begin position="28"/>
        <end position="52"/>
    </location>
</feature>
<dbReference type="STRING" id="67801.A0A1B0AWH7"/>
<organism evidence="2 3">
    <name type="scientific">Glossina palpalis gambiensis</name>
    <dbReference type="NCBI Taxonomy" id="67801"/>
    <lineage>
        <taxon>Eukaryota</taxon>
        <taxon>Metazoa</taxon>
        <taxon>Ecdysozoa</taxon>
        <taxon>Arthropoda</taxon>
        <taxon>Hexapoda</taxon>
        <taxon>Insecta</taxon>
        <taxon>Pterygota</taxon>
        <taxon>Neoptera</taxon>
        <taxon>Endopterygota</taxon>
        <taxon>Diptera</taxon>
        <taxon>Brachycera</taxon>
        <taxon>Muscomorpha</taxon>
        <taxon>Hippoboscoidea</taxon>
        <taxon>Glossinidae</taxon>
        <taxon>Glossina</taxon>
    </lineage>
</organism>